<dbReference type="SUPFAM" id="SSF56112">
    <property type="entry name" value="Protein kinase-like (PK-like)"/>
    <property type="match status" value="1"/>
</dbReference>
<dbReference type="InterPro" id="IPR018200">
    <property type="entry name" value="USP_CS"/>
</dbReference>
<feature type="domain" description="Protein kinase" evidence="10">
    <location>
        <begin position="1470"/>
        <end position="1805"/>
    </location>
</feature>
<feature type="compositionally biased region" description="Polar residues" evidence="9">
    <location>
        <begin position="100"/>
        <end position="109"/>
    </location>
</feature>
<feature type="compositionally biased region" description="Basic and acidic residues" evidence="9">
    <location>
        <begin position="895"/>
        <end position="955"/>
    </location>
</feature>
<feature type="compositionally biased region" description="Basic residues" evidence="9">
    <location>
        <begin position="2372"/>
        <end position="2386"/>
    </location>
</feature>
<dbReference type="SMART" id="SM00220">
    <property type="entry name" value="S_TKc"/>
    <property type="match status" value="1"/>
</dbReference>
<dbReference type="PROSITE" id="PS00973">
    <property type="entry name" value="USP_2"/>
    <property type="match status" value="1"/>
</dbReference>
<dbReference type="PANTHER" id="PTHR24356:SF1">
    <property type="entry name" value="SERINE_THREONINE-PROTEIN KINASE GREATWALL"/>
    <property type="match status" value="1"/>
</dbReference>
<keyword evidence="3 12" id="KW-0808">Transferase</keyword>
<dbReference type="Pfam" id="PF00443">
    <property type="entry name" value="UCH"/>
    <property type="match status" value="1"/>
</dbReference>
<evidence type="ECO:0000256" key="9">
    <source>
        <dbReference type="SAM" id="MobiDB-lite"/>
    </source>
</evidence>
<evidence type="ECO:0000313" key="13">
    <source>
        <dbReference type="Proteomes" id="UP001281761"/>
    </source>
</evidence>
<feature type="compositionally biased region" description="Polar residues" evidence="9">
    <location>
        <begin position="748"/>
        <end position="764"/>
    </location>
</feature>
<feature type="region of interest" description="Disordered" evidence="9">
    <location>
        <begin position="2275"/>
        <end position="2295"/>
    </location>
</feature>
<feature type="compositionally biased region" description="Low complexity" evidence="9">
    <location>
        <begin position="232"/>
        <end position="253"/>
    </location>
</feature>
<dbReference type="CDD" id="cd02257">
    <property type="entry name" value="Peptidase_C19"/>
    <property type="match status" value="1"/>
</dbReference>
<dbReference type="EC" id="2.7.11.1" evidence="1"/>
<feature type="compositionally biased region" description="Low complexity" evidence="9">
    <location>
        <begin position="2393"/>
        <end position="2404"/>
    </location>
</feature>
<dbReference type="Gene3D" id="1.10.510.10">
    <property type="entry name" value="Transferase(Phosphotransferase) domain 1"/>
    <property type="match status" value="1"/>
</dbReference>
<feature type="region of interest" description="Disordered" evidence="9">
    <location>
        <begin position="2205"/>
        <end position="2261"/>
    </location>
</feature>
<sequence length="2532" mass="287837">MLNQDQETRLDTLEEDVLSHPYFSENDPVLTNETAFLTQHEYRMIDPTEPAYGSTNLRDMISRPRQVQVTHNPNPSKSVTNIHNATTQQQPVHVAQNLNHSPAQFNSPDAVSPQLMPIRSPSTGRSNRFNRKSKNNDSEPLIFTCEYCKCVFSSVEMDRHRKMIHGEQIRQMEQECVLKAAEEEEVRRKRQEREEEERQRKEREDEERKKEEEHQKKLEDERKKLEQSQPKSLQIQLESSPEQEQPTQEKQSPMSQPENIGSRLSHPKPLSRPPLPRGQSQGQTPLNQIPHPQVVPLPTLIPPKQEVPRPVLLDKSKMRFEALRWEEGGRTKTLVGMQNRSRYCNLNSSLQVLHQNEMVRELFTISDASQQMPFLGPLSTIFTSLSQDCGPVDPVPFGDAFTTDYSPAKHMNDVQHFMSLLLSRTREAWKPSRRPGKPQHGVFREKAFSLRMPIQSGSLEKEIQKMAEEGQKLADNDCLSRNQIFSLPPVVLVDLLRWKTENGFLKKNNARFTFPTEIDLTSLISPISLHDTVLLHQKNLQAQKRNNEMGTKNKGQKSEKNRKMMELLQTTEERRKSTKVSTTCNMGRFDEKDEQERHLAEKRAGPYYSQQFVYSLKGVVVHSGTMSGGHYISFVRVGEEEKRWVRCDDETLTFVSEEEMMTSEGTTKDGRERSTTAMILMFEQKTPLSKSTTEDGLTVTRKDAPNASQEDSSELQEERLFSQSTSSRPQVSNSNSMSSTPKTSSETFRNSGKTKQSESNFLSKNLTSATARTYAGLAKQKESLKKDKMILNTTMLRQIAEDEKREKDRKKKEDERRREEQKRKEEEETKRKAKERKKEEERQRKEAERQQRKEDEQERHIREEEKRMEKERQQRKGEEEERKSEEDKRKKKKEEKKQREKEYFEGNEEWERREAEAWRELEWRKLHKDEKRDSDKRKREKDQEMRKPREETGHRGERRHHSERRYPTEPPKRASSANDRGHENYRSEREKPRSGWESAERTHRKRDTAQDDQSSSRGRRRDEDGQRGIDSEGRGRHQERMANSSALSHPNTIPIREIFSLSSSENMRMNTPHCWVSNVDGAVLHSRRLRSDYTLSFCLQMTSRSRVFYLCPPRILARLRIDCSDFGDESVSLDLPTFSLGGYLSIQFKHKEVHFTNLQGYSSHSQAEAPESSKRVHAFHSCSMLGQFLFTKEIVASNLTLPSSSASLQLPIHPSHDWMISESSISECRGATSGIVFADQNWADSFTCLNSTFLDSPSMLTTRNDDSSSTVTYEKGVFINTRNVMQDPACVTISGPSLVLKSCKAYSTDNFARPIGDNRGVGSGASIAIEGNTNGILVTSSIFDECLADGPSTVNAGGIYIQTPQPYHFQMTNTTVFWQYSTSIGGGVAFEGVKPHTTIRMQESWFVDNFARISSKQPMNGGSIAFGELKDPTGPRKGKLTSEMEDMLEMGLKRMKKLRTCCFEDNERAFTISTELAVGQMDPVEGTPLLKKKVGKLSNRTGQQNDEESSALNELHQMDYHRRILTIFLKRSDDEIEISSIPELDRTIFQEKGITHFTRKTTIYCMHNPSAQQDYCAKRFPIKTFLTTSRKTIRLTTNPSLNQLSSPFMNPIRHLCKESDSLYLLSDFCPFSLKTLPTIPLSLDLTKKYASEVLAFLECLHNNQMIHTSLEPSHILIARDGHVRVTSLRSSCSLQPTYYQSPPSKPSSQRLHSVTSYTAPECLKGTPLSYSVDSWGFGALLFYMLVGEAPFQSESPFHLSLQIQNKTVTIPQTLPPDAISLIQHTLVSSPEGRLSIAEIKSHPFFSDVDWDQIASFSPSNSAFPLTFQPSLSLTPDPRARITKRKSFSVHVQDHPSTKFMRHRRVHSTSDPKLATLIEESESVQFSPEQGPQTPPFLAVPDATQLYPISQSQPTTDATVPQLSSMLSGKSSIAIKELDIPSIDLGTESFSTESPDPINFPTNCEGVRTPFSLGHFSPSQVPQENSIFFDGFLQPVTPTQAMPVKQWFEVKVDEKSLDRLVPVESEVIDQTKLPPNMKESTLMDLGDNVQRMHNLTSPPVPRQDSLEVVKTPPLFFDWDLSFTLDDPETEAEETTESRDGVLEIDEITDSYQLHPETPESTHHQHLPYPTNKRVSVDSRLMSARQKPDLDIKRRKSTMDDIAPVIHSARSKTRTESRRMEEVIRHLVRTPDQTLFGQLDTILSSWESSPKQTEKDTHSPHSQHISSSRDDSTSNFGSTRSVHHDPLNPSAPNTPIILPLSKESPLTNSHTQLIEGRDNSVLSATKRNGMQANSPSSTRRLGLFMSDSPQLRSSPEPSFLSHLHVYEPFSVFSQHTNLSFLSTLIGSTARIVECSLVSILHCSQNKITRTLVPGHKRRPSKVWSRSRHSSPGMPLVPDGPSSGSSSPLNGSILSDIQLMVLTARCEIIFVDPNEWLRSVGVWWNSTMEVIDAPNKLALSGPTFDLTLGVNPQTPLFSGRGAHAEQKTKVLSRRVSADTWAKTIRSTVADVERDLSAVLMQSLFSNQLTAASSTI</sequence>
<feature type="region of interest" description="Disordered" evidence="9">
    <location>
        <begin position="182"/>
        <end position="293"/>
    </location>
</feature>
<keyword evidence="4" id="KW-0547">Nucleotide-binding</keyword>
<feature type="compositionally biased region" description="Polar residues" evidence="9">
    <location>
        <begin position="686"/>
        <end position="695"/>
    </location>
</feature>
<dbReference type="InterPro" id="IPR050236">
    <property type="entry name" value="Ser_Thr_kinase_AGC"/>
</dbReference>
<accession>A0ABQ9WN84</accession>
<evidence type="ECO:0000256" key="2">
    <source>
        <dbReference type="ARBA" id="ARBA00022527"/>
    </source>
</evidence>
<dbReference type="Gene3D" id="3.30.200.20">
    <property type="entry name" value="Phosphorylase Kinase, domain 1"/>
    <property type="match status" value="1"/>
</dbReference>
<feature type="region of interest" description="Disordered" evidence="9">
    <location>
        <begin position="2141"/>
        <end position="2176"/>
    </location>
</feature>
<dbReference type="Gene3D" id="3.90.70.10">
    <property type="entry name" value="Cysteine proteinases"/>
    <property type="match status" value="1"/>
</dbReference>
<evidence type="ECO:0000259" key="10">
    <source>
        <dbReference type="PROSITE" id="PS50011"/>
    </source>
</evidence>
<evidence type="ECO:0000256" key="6">
    <source>
        <dbReference type="ARBA" id="ARBA00022840"/>
    </source>
</evidence>
<dbReference type="Proteomes" id="UP001281761">
    <property type="component" value="Unassembled WGS sequence"/>
</dbReference>
<dbReference type="PANTHER" id="PTHR24356">
    <property type="entry name" value="SERINE/THREONINE-PROTEIN KINASE"/>
    <property type="match status" value="1"/>
</dbReference>
<comment type="catalytic activity">
    <reaction evidence="8">
        <text>L-seryl-[protein] + ATP = O-phospho-L-seryl-[protein] + ADP + H(+)</text>
        <dbReference type="Rhea" id="RHEA:17989"/>
        <dbReference type="Rhea" id="RHEA-COMP:9863"/>
        <dbReference type="Rhea" id="RHEA-COMP:11604"/>
        <dbReference type="ChEBI" id="CHEBI:15378"/>
        <dbReference type="ChEBI" id="CHEBI:29999"/>
        <dbReference type="ChEBI" id="CHEBI:30616"/>
        <dbReference type="ChEBI" id="CHEBI:83421"/>
        <dbReference type="ChEBI" id="CHEBI:456216"/>
        <dbReference type="EC" id="2.7.11.1"/>
    </reaction>
</comment>
<feature type="region of interest" description="Disordered" evidence="9">
    <location>
        <begin position="100"/>
        <end position="136"/>
    </location>
</feature>
<feature type="compositionally biased region" description="Polar residues" evidence="9">
    <location>
        <begin position="2278"/>
        <end position="2295"/>
    </location>
</feature>
<evidence type="ECO:0000256" key="7">
    <source>
        <dbReference type="ARBA" id="ARBA00047899"/>
    </source>
</evidence>
<dbReference type="Pfam" id="PF00069">
    <property type="entry name" value="Pkinase"/>
    <property type="match status" value="1"/>
</dbReference>
<feature type="region of interest" description="Disordered" evidence="9">
    <location>
        <begin position="2369"/>
        <end position="2404"/>
    </location>
</feature>
<feature type="domain" description="USP" evidence="11">
    <location>
        <begin position="335"/>
        <end position="685"/>
    </location>
</feature>
<gene>
    <name evidence="12" type="ORF">BLNAU_24302</name>
</gene>
<dbReference type="EMBL" id="JARBJD010000605">
    <property type="protein sequence ID" value="KAK2940788.1"/>
    <property type="molecule type" value="Genomic_DNA"/>
</dbReference>
<keyword evidence="13" id="KW-1185">Reference proteome</keyword>
<reference evidence="12 13" key="1">
    <citation type="journal article" date="2022" name="bioRxiv">
        <title>Genomics of Preaxostyla Flagellates Illuminates Evolutionary Transitions and the Path Towards Mitochondrial Loss.</title>
        <authorList>
            <person name="Novak L.V.F."/>
            <person name="Treitli S.C."/>
            <person name="Pyrih J."/>
            <person name="Halakuc P."/>
            <person name="Pipaliya S.V."/>
            <person name="Vacek V."/>
            <person name="Brzon O."/>
            <person name="Soukal P."/>
            <person name="Eme L."/>
            <person name="Dacks J.B."/>
            <person name="Karnkowska A."/>
            <person name="Elias M."/>
            <person name="Hampl V."/>
        </authorList>
    </citation>
    <scope>NUCLEOTIDE SEQUENCE [LARGE SCALE GENOMIC DNA]</scope>
    <source>
        <strain evidence="12">NAU3</strain>
        <tissue evidence="12">Gut</tissue>
    </source>
</reference>
<dbReference type="InterPro" id="IPR011009">
    <property type="entry name" value="Kinase-like_dom_sf"/>
</dbReference>
<dbReference type="GO" id="GO:0004674">
    <property type="term" value="F:protein serine/threonine kinase activity"/>
    <property type="evidence" value="ECO:0007669"/>
    <property type="project" value="UniProtKB-KW"/>
</dbReference>
<feature type="compositionally biased region" description="Basic and acidic residues" evidence="9">
    <location>
        <begin position="185"/>
        <end position="226"/>
    </location>
</feature>
<keyword evidence="5 12" id="KW-0418">Kinase</keyword>
<feature type="compositionally biased region" description="Basic and acidic residues" evidence="9">
    <location>
        <begin position="799"/>
        <end position="888"/>
    </location>
</feature>
<evidence type="ECO:0000256" key="5">
    <source>
        <dbReference type="ARBA" id="ARBA00022777"/>
    </source>
</evidence>
<organism evidence="12 13">
    <name type="scientific">Blattamonas nauphoetae</name>
    <dbReference type="NCBI Taxonomy" id="2049346"/>
    <lineage>
        <taxon>Eukaryota</taxon>
        <taxon>Metamonada</taxon>
        <taxon>Preaxostyla</taxon>
        <taxon>Oxymonadida</taxon>
        <taxon>Blattamonas</taxon>
    </lineage>
</organism>
<dbReference type="InterPro" id="IPR038765">
    <property type="entry name" value="Papain-like_cys_pep_sf"/>
</dbReference>
<comment type="catalytic activity">
    <reaction evidence="7">
        <text>L-threonyl-[protein] + ATP = O-phospho-L-threonyl-[protein] + ADP + H(+)</text>
        <dbReference type="Rhea" id="RHEA:46608"/>
        <dbReference type="Rhea" id="RHEA-COMP:11060"/>
        <dbReference type="Rhea" id="RHEA-COMP:11605"/>
        <dbReference type="ChEBI" id="CHEBI:15378"/>
        <dbReference type="ChEBI" id="CHEBI:30013"/>
        <dbReference type="ChEBI" id="CHEBI:30616"/>
        <dbReference type="ChEBI" id="CHEBI:61977"/>
        <dbReference type="ChEBI" id="CHEBI:456216"/>
        <dbReference type="EC" id="2.7.11.1"/>
    </reaction>
</comment>
<comment type="caution">
    <text evidence="12">The sequence shown here is derived from an EMBL/GenBank/DDBJ whole genome shotgun (WGS) entry which is preliminary data.</text>
</comment>
<feature type="compositionally biased region" description="Low complexity" evidence="9">
    <location>
        <begin position="722"/>
        <end position="747"/>
    </location>
</feature>
<feature type="compositionally biased region" description="Polar residues" evidence="9">
    <location>
        <begin position="278"/>
        <end position="287"/>
    </location>
</feature>
<evidence type="ECO:0000256" key="1">
    <source>
        <dbReference type="ARBA" id="ARBA00012513"/>
    </source>
</evidence>
<feature type="region of interest" description="Disordered" evidence="9">
    <location>
        <begin position="682"/>
        <end position="764"/>
    </location>
</feature>
<evidence type="ECO:0000256" key="3">
    <source>
        <dbReference type="ARBA" id="ARBA00022679"/>
    </source>
</evidence>
<dbReference type="InterPro" id="IPR001394">
    <property type="entry name" value="Peptidase_C19_UCH"/>
</dbReference>
<dbReference type="InterPro" id="IPR000719">
    <property type="entry name" value="Prot_kinase_dom"/>
</dbReference>
<keyword evidence="2 12" id="KW-0723">Serine/threonine-protein kinase</keyword>
<feature type="compositionally biased region" description="Basic and acidic residues" evidence="9">
    <location>
        <begin position="1020"/>
        <end position="1040"/>
    </location>
</feature>
<protein>
    <recommendedName>
        <fullName evidence="1">non-specific serine/threonine protein kinase</fullName>
        <ecNumber evidence="1">2.7.11.1</ecNumber>
    </recommendedName>
</protein>
<feature type="region of interest" description="Disordered" evidence="9">
    <location>
        <begin position="796"/>
        <end position="1049"/>
    </location>
</feature>
<dbReference type="SUPFAM" id="SSF54001">
    <property type="entry name" value="Cysteine proteinases"/>
    <property type="match status" value="1"/>
</dbReference>
<feature type="compositionally biased region" description="Basic and acidic residues" evidence="9">
    <location>
        <begin position="979"/>
        <end position="1001"/>
    </location>
</feature>
<dbReference type="InterPro" id="IPR028889">
    <property type="entry name" value="USP"/>
</dbReference>
<dbReference type="PROSITE" id="PS50011">
    <property type="entry name" value="PROTEIN_KINASE_DOM"/>
    <property type="match status" value="1"/>
</dbReference>
<evidence type="ECO:0000313" key="12">
    <source>
        <dbReference type="EMBL" id="KAK2940788.1"/>
    </source>
</evidence>
<evidence type="ECO:0000256" key="8">
    <source>
        <dbReference type="ARBA" id="ARBA00048679"/>
    </source>
</evidence>
<keyword evidence="6" id="KW-0067">ATP-binding</keyword>
<proteinExistence type="predicted"/>
<evidence type="ECO:0000256" key="4">
    <source>
        <dbReference type="ARBA" id="ARBA00022741"/>
    </source>
</evidence>
<dbReference type="PROSITE" id="PS50235">
    <property type="entry name" value="USP_3"/>
    <property type="match status" value="1"/>
</dbReference>
<evidence type="ECO:0000259" key="11">
    <source>
        <dbReference type="PROSITE" id="PS50235"/>
    </source>
</evidence>
<name>A0ABQ9WN84_9EUKA</name>